<comment type="caution">
    <text evidence="1">The sequence shown here is derived from an EMBL/GenBank/DDBJ whole genome shotgun (WGS) entry which is preliminary data.</text>
</comment>
<evidence type="ECO:0000313" key="1">
    <source>
        <dbReference type="EMBL" id="KAL3673988.1"/>
    </source>
</evidence>
<reference evidence="1 2" key="1">
    <citation type="submission" date="2024-09" db="EMBL/GenBank/DDBJ databases">
        <title>Genome sequencing and assembly of Phytophthora oleae, isolate VK10A, causative agent of rot of olive drupes.</title>
        <authorList>
            <person name="Conti Taguali S."/>
            <person name="Riolo M."/>
            <person name="La Spada F."/>
            <person name="Cacciola S.O."/>
            <person name="Dionisio G."/>
        </authorList>
    </citation>
    <scope>NUCLEOTIDE SEQUENCE [LARGE SCALE GENOMIC DNA]</scope>
    <source>
        <strain evidence="1 2">VK10A</strain>
    </source>
</reference>
<name>A0ABD3G4W3_9STRA</name>
<dbReference type="Proteomes" id="UP001632037">
    <property type="component" value="Unassembled WGS sequence"/>
</dbReference>
<proteinExistence type="predicted"/>
<protein>
    <submittedName>
        <fullName evidence="1">Uncharacterized protein</fullName>
    </submittedName>
</protein>
<sequence length="241" mass="26553">MARHCKKMQDHVGNMESGIESLREENHELETTPWLVVSEYFRLFRLALTASSTVKDHSSAPSVYDVAVHRAFLQATMAPDLSIDSGYGPEALLDDYHRLSTYHPGLDVRLKNSSEGLMTATTQMKLSFTTSTLQNAFPHLINEPELWKTVGSKLVGQQFVVHGFIHFRWDVAAGRVVSLDYKADMLTPMLNLLGNIADVARVFEFASYKPDCGVRPSVVFSGSCSTKETGTLGRAGGEPAG</sequence>
<evidence type="ECO:0000313" key="2">
    <source>
        <dbReference type="Proteomes" id="UP001632037"/>
    </source>
</evidence>
<organism evidence="1 2">
    <name type="scientific">Phytophthora oleae</name>
    <dbReference type="NCBI Taxonomy" id="2107226"/>
    <lineage>
        <taxon>Eukaryota</taxon>
        <taxon>Sar</taxon>
        <taxon>Stramenopiles</taxon>
        <taxon>Oomycota</taxon>
        <taxon>Peronosporomycetes</taxon>
        <taxon>Peronosporales</taxon>
        <taxon>Peronosporaceae</taxon>
        <taxon>Phytophthora</taxon>
    </lineage>
</organism>
<dbReference type="EMBL" id="JBIMZQ010000002">
    <property type="protein sequence ID" value="KAL3673988.1"/>
    <property type="molecule type" value="Genomic_DNA"/>
</dbReference>
<keyword evidence="2" id="KW-1185">Reference proteome</keyword>
<gene>
    <name evidence="1" type="ORF">V7S43_001673</name>
</gene>
<dbReference type="AlphaFoldDB" id="A0ABD3G4W3"/>
<accession>A0ABD3G4W3</accession>